<dbReference type="GO" id="GO:0140359">
    <property type="term" value="F:ABC-type transporter activity"/>
    <property type="evidence" value="ECO:0007669"/>
    <property type="project" value="InterPro"/>
</dbReference>
<dbReference type="SUPFAM" id="SSF90123">
    <property type="entry name" value="ABC transporter transmembrane region"/>
    <property type="match status" value="1"/>
</dbReference>
<protein>
    <submittedName>
        <fullName evidence="12">ABC transporter ATP-binding protein/permease</fullName>
    </submittedName>
</protein>
<evidence type="ECO:0000313" key="13">
    <source>
        <dbReference type="Proteomes" id="UP001055460"/>
    </source>
</evidence>
<dbReference type="RefSeq" id="WP_060519951.1">
    <property type="nucleotide sequence ID" value="NZ_CP030263.1"/>
</dbReference>
<feature type="transmembrane region" description="Helical" evidence="9">
    <location>
        <begin position="72"/>
        <end position="96"/>
    </location>
</feature>
<dbReference type="Proteomes" id="UP001055460">
    <property type="component" value="Plasmid pA"/>
</dbReference>
<evidence type="ECO:0000256" key="3">
    <source>
        <dbReference type="ARBA" id="ARBA00022448"/>
    </source>
</evidence>
<proteinExistence type="inferred from homology"/>
<dbReference type="PANTHER" id="PTHR24221">
    <property type="entry name" value="ATP-BINDING CASSETTE SUB-FAMILY B"/>
    <property type="match status" value="1"/>
</dbReference>
<dbReference type="InterPro" id="IPR017871">
    <property type="entry name" value="ABC_transporter-like_CS"/>
</dbReference>
<evidence type="ECO:0000259" key="11">
    <source>
        <dbReference type="PROSITE" id="PS50929"/>
    </source>
</evidence>
<dbReference type="InterPro" id="IPR011527">
    <property type="entry name" value="ABC1_TM_dom"/>
</dbReference>
<name>A0A9Q8YDU5_ENSAD</name>
<dbReference type="PROSITE" id="PS50893">
    <property type="entry name" value="ABC_TRANSPORTER_2"/>
    <property type="match status" value="1"/>
</dbReference>
<keyword evidence="5" id="KW-0547">Nucleotide-binding</keyword>
<keyword evidence="7 9" id="KW-1133">Transmembrane helix</keyword>
<dbReference type="InterPro" id="IPR039421">
    <property type="entry name" value="Type_1_exporter"/>
</dbReference>
<feature type="transmembrane region" description="Helical" evidence="9">
    <location>
        <begin position="31"/>
        <end position="52"/>
    </location>
</feature>
<feature type="domain" description="ABC transporter" evidence="10">
    <location>
        <begin position="354"/>
        <end position="589"/>
    </location>
</feature>
<accession>A0A9Q8YDU5</accession>
<evidence type="ECO:0000256" key="2">
    <source>
        <dbReference type="ARBA" id="ARBA00005417"/>
    </source>
</evidence>
<dbReference type="GO" id="GO:0005524">
    <property type="term" value="F:ATP binding"/>
    <property type="evidence" value="ECO:0007669"/>
    <property type="project" value="UniProtKB-KW"/>
</dbReference>
<evidence type="ECO:0000256" key="1">
    <source>
        <dbReference type="ARBA" id="ARBA00004651"/>
    </source>
</evidence>
<evidence type="ECO:0000256" key="6">
    <source>
        <dbReference type="ARBA" id="ARBA00022840"/>
    </source>
</evidence>
<dbReference type="GO" id="GO:0005886">
    <property type="term" value="C:plasma membrane"/>
    <property type="evidence" value="ECO:0007669"/>
    <property type="project" value="UniProtKB-SubCell"/>
</dbReference>
<dbReference type="EMBL" id="CP098808">
    <property type="protein sequence ID" value="USJ26406.1"/>
    <property type="molecule type" value="Genomic_DNA"/>
</dbReference>
<keyword evidence="3" id="KW-0813">Transport</keyword>
<dbReference type="Pfam" id="PF00664">
    <property type="entry name" value="ABC_membrane"/>
    <property type="match status" value="1"/>
</dbReference>
<evidence type="ECO:0000256" key="8">
    <source>
        <dbReference type="ARBA" id="ARBA00023136"/>
    </source>
</evidence>
<keyword evidence="6 12" id="KW-0067">ATP-binding</keyword>
<dbReference type="Gene3D" id="1.20.1560.10">
    <property type="entry name" value="ABC transporter type 1, transmembrane domain"/>
    <property type="match status" value="1"/>
</dbReference>
<keyword evidence="8 9" id="KW-0472">Membrane</keyword>
<gene>
    <name evidence="12" type="ORF">NE863_20810</name>
</gene>
<dbReference type="PROSITE" id="PS50929">
    <property type="entry name" value="ABC_TM1F"/>
    <property type="match status" value="1"/>
</dbReference>
<feature type="domain" description="ABC transmembrane type-1" evidence="11">
    <location>
        <begin position="33"/>
        <end position="320"/>
    </location>
</feature>
<evidence type="ECO:0000256" key="7">
    <source>
        <dbReference type="ARBA" id="ARBA00022989"/>
    </source>
</evidence>
<dbReference type="CDD" id="cd07346">
    <property type="entry name" value="ABC_6TM_exporters"/>
    <property type="match status" value="1"/>
</dbReference>
<sequence>MAFTRIDLRGGAFRSVLGFTWSHWKAQPLRISVILGMVLLSTLADVLTPLYSGRLVDAVVSGVATDQLAWDAALAAFWMLMALSLGAIILRHLTFLGVTDLTLKMMTDIASAAFYRIQRFSTDWHANSFAGSTVRKVTRGMWALDLLNDTLLVALFPSVVMLVGSTILMSFYWPMMGVIIGIGSIVFILMTIVLSLGYVAPMASLANRWDTKLGGALADAVSCNIVVKGFGGESREDARLAKVLAKWRDRTRRTWIRGTTNGTSQGAMLLILRAAVIGFALFLWSKGQATAGDITFVLTSFFILQGYLREVGQHIRNLQRSINDMEELVDIHGQSLGIDDKADAKPIRITDGRIEFKDVTFHYGAHRKPLYDRFSVTIREGERVGLVGHSGSGKTTFVKLIQRLHDLKAGEIRIDGQDIASVTQTSLRQQIAIVQQEPILFHRSLSENIAYARPDATQSEIEKAARLASAHDFITALPKGYGTLVGERGVKLSGGERQRIAIARAFLADAPILILDEATSSLDSESEVLIQQAMERLMLGRTTLVIAHRLSTVRALDRLLVFDHGRIAEEGTHDALIRLDGGIYRGLFERQALELTKGLVLNDQ</sequence>
<keyword evidence="12" id="KW-0614">Plasmid</keyword>
<dbReference type="InterPro" id="IPR003439">
    <property type="entry name" value="ABC_transporter-like_ATP-bd"/>
</dbReference>
<dbReference type="InterPro" id="IPR027417">
    <property type="entry name" value="P-loop_NTPase"/>
</dbReference>
<reference evidence="12" key="1">
    <citation type="submission" date="2022-06" db="EMBL/GenBank/DDBJ databases">
        <title>Physiological and biochemical characterization and genomic elucidation of a strain of the genus Ensifer adhaerens M8 that combines arsenic oxidation and chromium reduction.</title>
        <authorList>
            <person name="Li X."/>
            <person name="Yu c."/>
        </authorList>
    </citation>
    <scope>NUCLEOTIDE SEQUENCE</scope>
    <source>
        <strain evidence="12">M8</strain>
        <plasmid evidence="12">pA</plasmid>
    </source>
</reference>
<evidence type="ECO:0000313" key="12">
    <source>
        <dbReference type="EMBL" id="USJ26406.1"/>
    </source>
</evidence>
<dbReference type="PANTHER" id="PTHR24221:SF654">
    <property type="entry name" value="ATP-BINDING CASSETTE SUB-FAMILY B MEMBER 6"/>
    <property type="match status" value="1"/>
</dbReference>
<dbReference type="GO" id="GO:0016887">
    <property type="term" value="F:ATP hydrolysis activity"/>
    <property type="evidence" value="ECO:0007669"/>
    <property type="project" value="InterPro"/>
</dbReference>
<dbReference type="FunFam" id="3.40.50.300:FF:000287">
    <property type="entry name" value="Multidrug ABC transporter ATP-binding protein"/>
    <property type="match status" value="1"/>
</dbReference>
<comment type="subcellular location">
    <subcellularLocation>
        <location evidence="1">Cell membrane</location>
        <topology evidence="1">Multi-pass membrane protein</topology>
    </subcellularLocation>
</comment>
<dbReference type="Gene3D" id="3.40.50.300">
    <property type="entry name" value="P-loop containing nucleotide triphosphate hydrolases"/>
    <property type="match status" value="1"/>
</dbReference>
<geneLocation type="plasmid" evidence="12 13">
    <name>pA</name>
</geneLocation>
<evidence type="ECO:0000256" key="4">
    <source>
        <dbReference type="ARBA" id="ARBA00022692"/>
    </source>
</evidence>
<evidence type="ECO:0000259" key="10">
    <source>
        <dbReference type="PROSITE" id="PS50893"/>
    </source>
</evidence>
<dbReference type="SUPFAM" id="SSF52540">
    <property type="entry name" value="P-loop containing nucleoside triphosphate hydrolases"/>
    <property type="match status" value="1"/>
</dbReference>
<feature type="transmembrane region" description="Helical" evidence="9">
    <location>
        <begin position="266"/>
        <end position="284"/>
    </location>
</feature>
<dbReference type="SMART" id="SM00382">
    <property type="entry name" value="AAA"/>
    <property type="match status" value="1"/>
</dbReference>
<evidence type="ECO:0000256" key="9">
    <source>
        <dbReference type="SAM" id="Phobius"/>
    </source>
</evidence>
<feature type="transmembrane region" description="Helical" evidence="9">
    <location>
        <begin position="151"/>
        <end position="173"/>
    </location>
</feature>
<dbReference type="InterPro" id="IPR003593">
    <property type="entry name" value="AAA+_ATPase"/>
</dbReference>
<dbReference type="AlphaFoldDB" id="A0A9Q8YDU5"/>
<keyword evidence="4 9" id="KW-0812">Transmembrane</keyword>
<feature type="transmembrane region" description="Helical" evidence="9">
    <location>
        <begin position="179"/>
        <end position="200"/>
    </location>
</feature>
<dbReference type="PROSITE" id="PS00211">
    <property type="entry name" value="ABC_TRANSPORTER_1"/>
    <property type="match status" value="1"/>
</dbReference>
<organism evidence="12 13">
    <name type="scientific">Ensifer adhaerens</name>
    <name type="common">Sinorhizobium morelense</name>
    <dbReference type="NCBI Taxonomy" id="106592"/>
    <lineage>
        <taxon>Bacteria</taxon>
        <taxon>Pseudomonadati</taxon>
        <taxon>Pseudomonadota</taxon>
        <taxon>Alphaproteobacteria</taxon>
        <taxon>Hyphomicrobiales</taxon>
        <taxon>Rhizobiaceae</taxon>
        <taxon>Sinorhizobium/Ensifer group</taxon>
        <taxon>Ensifer</taxon>
    </lineage>
</organism>
<dbReference type="GO" id="GO:0034040">
    <property type="term" value="F:ATPase-coupled lipid transmembrane transporter activity"/>
    <property type="evidence" value="ECO:0007669"/>
    <property type="project" value="TreeGrafter"/>
</dbReference>
<evidence type="ECO:0000256" key="5">
    <source>
        <dbReference type="ARBA" id="ARBA00022741"/>
    </source>
</evidence>
<dbReference type="Pfam" id="PF00005">
    <property type="entry name" value="ABC_tran"/>
    <property type="match status" value="1"/>
</dbReference>
<comment type="similarity">
    <text evidence="2">Belongs to the ABC transporter superfamily.</text>
</comment>
<dbReference type="InterPro" id="IPR036640">
    <property type="entry name" value="ABC1_TM_sf"/>
</dbReference>